<dbReference type="Pfam" id="PF01804">
    <property type="entry name" value="Penicil_amidase"/>
    <property type="match status" value="1"/>
</dbReference>
<comment type="cofactor">
    <cofactor evidence="5">
        <name>Ca(2+)</name>
        <dbReference type="ChEBI" id="CHEBI:29108"/>
    </cofactor>
    <text evidence="5">Binds 1 Ca(2+) ion per dimer.</text>
</comment>
<dbReference type="InterPro" id="IPR023343">
    <property type="entry name" value="Penicillin_amidase_dom1"/>
</dbReference>
<dbReference type="PIRSF" id="PIRSF001227">
    <property type="entry name" value="Pen_acylase"/>
    <property type="match status" value="1"/>
</dbReference>
<dbReference type="OrthoDB" id="9759796at2"/>
<evidence type="ECO:0000256" key="3">
    <source>
        <dbReference type="ARBA" id="ARBA00023145"/>
    </source>
</evidence>
<evidence type="ECO:0000256" key="5">
    <source>
        <dbReference type="PIRSR" id="PIRSR001227-2"/>
    </source>
</evidence>
<dbReference type="Gene3D" id="3.60.20.10">
    <property type="entry name" value="Glutamine Phosphoribosylpyrophosphate, subunit 1, domain 1"/>
    <property type="match status" value="1"/>
</dbReference>
<dbReference type="Gene3D" id="1.10.1400.10">
    <property type="match status" value="1"/>
</dbReference>
<evidence type="ECO:0000256" key="2">
    <source>
        <dbReference type="ARBA" id="ARBA00022801"/>
    </source>
</evidence>
<dbReference type="GO" id="GO:0046872">
    <property type="term" value="F:metal ion binding"/>
    <property type="evidence" value="ECO:0007669"/>
    <property type="project" value="UniProtKB-KW"/>
</dbReference>
<keyword evidence="5" id="KW-0106">Calcium</keyword>
<keyword evidence="8" id="KW-1185">Reference proteome</keyword>
<feature type="active site" description="Nucleophile" evidence="4">
    <location>
        <position position="255"/>
    </location>
</feature>
<evidence type="ECO:0000256" key="1">
    <source>
        <dbReference type="ARBA" id="ARBA00006586"/>
    </source>
</evidence>
<dbReference type="InterPro" id="IPR014395">
    <property type="entry name" value="Pen/GL7ACA/AHL_acylase"/>
</dbReference>
<dbReference type="PANTHER" id="PTHR34218">
    <property type="entry name" value="PEPTIDASE S45 PENICILLIN AMIDASE"/>
    <property type="match status" value="1"/>
</dbReference>
<gene>
    <name evidence="7" type="ORF">AMD00_22200</name>
</gene>
<keyword evidence="6" id="KW-0472">Membrane</keyword>
<keyword evidence="3" id="KW-0865">Zymogen</keyword>
<dbReference type="PANTHER" id="PTHR34218:SF4">
    <property type="entry name" value="ACYL-HOMOSERINE LACTONE ACYLASE QUIP"/>
    <property type="match status" value="1"/>
</dbReference>
<dbReference type="Gene3D" id="2.30.120.10">
    <property type="match status" value="1"/>
</dbReference>
<name>A0A0M0L8G8_9BACL</name>
<keyword evidence="5" id="KW-0479">Metal-binding</keyword>
<evidence type="ECO:0000256" key="6">
    <source>
        <dbReference type="SAM" id="Phobius"/>
    </source>
</evidence>
<dbReference type="Gene3D" id="1.10.439.10">
    <property type="entry name" value="Penicillin Amidohydrolase, domain 1"/>
    <property type="match status" value="1"/>
</dbReference>
<dbReference type="Proteomes" id="UP000036867">
    <property type="component" value="Unassembled WGS sequence"/>
</dbReference>
<comment type="similarity">
    <text evidence="1">Belongs to the peptidase S45 family.</text>
</comment>
<evidence type="ECO:0000256" key="4">
    <source>
        <dbReference type="PIRSR" id="PIRSR001227-1"/>
    </source>
</evidence>
<protein>
    <submittedName>
        <fullName evidence="7">Beta-lactam antibiotic acylase</fullName>
    </submittedName>
</protein>
<dbReference type="AlphaFoldDB" id="A0A0M0L8G8"/>
<organism evidence="7 8">
    <name type="scientific">Viridibacillus arvi</name>
    <dbReference type="NCBI Taxonomy" id="263475"/>
    <lineage>
        <taxon>Bacteria</taxon>
        <taxon>Bacillati</taxon>
        <taxon>Bacillota</taxon>
        <taxon>Bacilli</taxon>
        <taxon>Bacillales</taxon>
        <taxon>Caryophanaceae</taxon>
        <taxon>Viridibacillus</taxon>
    </lineage>
</organism>
<feature type="binding site" evidence="5">
    <location>
        <position position="330"/>
    </location>
    <ligand>
        <name>Ca(2+)</name>
        <dbReference type="ChEBI" id="CHEBI:29108"/>
    </ligand>
</feature>
<evidence type="ECO:0000313" key="8">
    <source>
        <dbReference type="Proteomes" id="UP000036867"/>
    </source>
</evidence>
<dbReference type="InterPro" id="IPR043147">
    <property type="entry name" value="Penicillin_amidase_A-knob"/>
</dbReference>
<keyword evidence="6" id="KW-1133">Transmembrane helix</keyword>
<sequence length="791" mass="88875">MVKEKKRGRLWKWLSWTIGVLILIACGALIFVNGYIGKSKPKIDGEMQVAVLDENVKVVRDDKGVPHLTAKSDADLYRAQGFVQAQDRLFQMDLARRQASGRLAEVVGESAVDTDKFFRTFSLRAAAEKSEAGYSQEAKQVLAWYAEGVNAFMEQAKKEGALSYEFRLLGYEPEPWTAVDSLTIGKYMAYDLGGHWDMLAFRHWALNNLSDEEAKELFIKYPENAKSIIAANKKTPVNVAGQFDASLIPHEFNGSNNWVVSGSKTESGKPLLADDPHLGLSTPSIWYQMHLETPTQNVSGVIFAGIPGIILGHNEKIAWGVTNVGPDAQDLYIETPNPSNATEFKYEGKWEKATVRDEPIKIKGGKTVDFEVVETRHGPIISDLAFKKEKPTAVFSMQWTALEPTLELQAILNMNRAENWEQFETALEDFQAPAQNFVFASEDGTIAYKANGRIPIRKKGDGQLPVPGDSAEYDWKGYIDYDKLPKIVNPAEGFIATANNEVVGDEYPYHISDFWAQPYRYERISEVLESKNKLTVKDMQNLQMDQKDLYAGEFLKDMLGSVKQVDSKKEYKDILKMMEDWNQVDSKESGAPLVFNLWIINIQKELFEDNLPKDVYEMMPGKYNITDEIMRQAFAGKQGAWVTKAGGIDKLMYNSFKRTIQDIEAEFGKNAEKWQWGDYHQLTFNHPLSAASPILAKLLNPKPVPIGGSKFTVQAAANKENGNVNHGASWRFVADLSDLSKGYHIVGPGQSGHMKSEWYNDQVDDWANGKYHETIITGDVPNGKKLLLKAQ</sequence>
<dbReference type="CDD" id="cd03747">
    <property type="entry name" value="Ntn_PGA_like"/>
    <property type="match status" value="1"/>
</dbReference>
<dbReference type="GeneID" id="301138817"/>
<feature type="binding site" evidence="5">
    <location>
        <position position="327"/>
    </location>
    <ligand>
        <name>Ca(2+)</name>
        <dbReference type="ChEBI" id="CHEBI:29108"/>
    </ligand>
</feature>
<proteinExistence type="inferred from homology"/>
<dbReference type="RefSeq" id="WP_053419178.1">
    <property type="nucleotide sequence ID" value="NZ_LILB01000009.1"/>
</dbReference>
<accession>A0A0M0L8G8</accession>
<keyword evidence="2" id="KW-0378">Hydrolase</keyword>
<dbReference type="InterPro" id="IPR043146">
    <property type="entry name" value="Penicillin_amidase_N_B-knob"/>
</dbReference>
<dbReference type="GO" id="GO:0016811">
    <property type="term" value="F:hydrolase activity, acting on carbon-nitrogen (but not peptide) bonds, in linear amides"/>
    <property type="evidence" value="ECO:0007669"/>
    <property type="project" value="InterPro"/>
</dbReference>
<dbReference type="GO" id="GO:0017000">
    <property type="term" value="P:antibiotic biosynthetic process"/>
    <property type="evidence" value="ECO:0007669"/>
    <property type="project" value="InterPro"/>
</dbReference>
<dbReference type="SUPFAM" id="SSF56235">
    <property type="entry name" value="N-terminal nucleophile aminohydrolases (Ntn hydrolases)"/>
    <property type="match status" value="1"/>
</dbReference>
<feature type="transmembrane region" description="Helical" evidence="6">
    <location>
        <begin position="13"/>
        <end position="36"/>
    </location>
</feature>
<comment type="caution">
    <text evidence="7">The sequence shown here is derived from an EMBL/GenBank/DDBJ whole genome shotgun (WGS) entry which is preliminary data.</text>
</comment>
<dbReference type="InterPro" id="IPR029055">
    <property type="entry name" value="Ntn_hydrolases_N"/>
</dbReference>
<evidence type="ECO:0000313" key="7">
    <source>
        <dbReference type="EMBL" id="KOO47375.1"/>
    </source>
</evidence>
<dbReference type="STRING" id="263475.AMD00_22200"/>
<keyword evidence="6" id="KW-0812">Transmembrane</keyword>
<dbReference type="PROSITE" id="PS51257">
    <property type="entry name" value="PROKAR_LIPOPROTEIN"/>
    <property type="match status" value="1"/>
</dbReference>
<dbReference type="PATRIC" id="fig|263475.3.peg.239"/>
<dbReference type="EMBL" id="LILB01000009">
    <property type="protein sequence ID" value="KOO47375.1"/>
    <property type="molecule type" value="Genomic_DNA"/>
</dbReference>
<dbReference type="InterPro" id="IPR002692">
    <property type="entry name" value="S45"/>
</dbReference>
<reference evidence="8" key="1">
    <citation type="submission" date="2015-08" db="EMBL/GenBank/DDBJ databases">
        <title>Fjat-10028 dsm 16317.</title>
        <authorList>
            <person name="Liu B."/>
            <person name="Wang J."/>
            <person name="Zhu Y."/>
            <person name="Liu G."/>
            <person name="Chen Q."/>
            <person name="Chen Z."/>
            <person name="Lan J."/>
            <person name="Che J."/>
            <person name="Ge C."/>
            <person name="Shi H."/>
            <person name="Pan Z."/>
            <person name="Liu X."/>
        </authorList>
    </citation>
    <scope>NUCLEOTIDE SEQUENCE [LARGE SCALE GENOMIC DNA]</scope>
    <source>
        <strain evidence="8">DSM 16317</strain>
    </source>
</reference>